<keyword evidence="3" id="KW-1185">Reference proteome</keyword>
<keyword evidence="1" id="KW-0472">Membrane</keyword>
<proteinExistence type="predicted"/>
<protein>
    <submittedName>
        <fullName evidence="2">Uncharacterized protein</fullName>
    </submittedName>
</protein>
<sequence length="106" mass="11538">MTAASIGASSQIFNSITEVVLTKIFVTLISSFSVFSPPNSILTSSLMPWLLSPSFAFTITLPFFFFSFSDHNSLLTGTFLGTVGATVLCIICHDLNYLQCHHLSKP</sequence>
<accession>A0ABR3JUR1</accession>
<gene>
    <name evidence="2" type="ORF">HGRIS_014303</name>
</gene>
<comment type="caution">
    <text evidence="2">The sequence shown here is derived from an EMBL/GenBank/DDBJ whole genome shotgun (WGS) entry which is preliminary data.</text>
</comment>
<feature type="transmembrane region" description="Helical" evidence="1">
    <location>
        <begin position="12"/>
        <end position="35"/>
    </location>
</feature>
<dbReference type="EMBL" id="JASNQZ010000003">
    <property type="protein sequence ID" value="KAL0958988.1"/>
    <property type="molecule type" value="Genomic_DNA"/>
</dbReference>
<feature type="transmembrane region" description="Helical" evidence="1">
    <location>
        <begin position="47"/>
        <end position="68"/>
    </location>
</feature>
<dbReference type="Proteomes" id="UP001556367">
    <property type="component" value="Unassembled WGS sequence"/>
</dbReference>
<feature type="transmembrane region" description="Helical" evidence="1">
    <location>
        <begin position="74"/>
        <end position="98"/>
    </location>
</feature>
<organism evidence="2 3">
    <name type="scientific">Hohenbuehelia grisea</name>
    <dbReference type="NCBI Taxonomy" id="104357"/>
    <lineage>
        <taxon>Eukaryota</taxon>
        <taxon>Fungi</taxon>
        <taxon>Dikarya</taxon>
        <taxon>Basidiomycota</taxon>
        <taxon>Agaricomycotina</taxon>
        <taxon>Agaricomycetes</taxon>
        <taxon>Agaricomycetidae</taxon>
        <taxon>Agaricales</taxon>
        <taxon>Pleurotineae</taxon>
        <taxon>Pleurotaceae</taxon>
        <taxon>Hohenbuehelia</taxon>
    </lineage>
</organism>
<evidence type="ECO:0000256" key="1">
    <source>
        <dbReference type="SAM" id="Phobius"/>
    </source>
</evidence>
<reference evidence="3" key="1">
    <citation type="submission" date="2024-06" db="EMBL/GenBank/DDBJ databases">
        <title>Multi-omics analyses provide insights into the biosynthesis of the anticancer antibiotic pleurotin in Hohenbuehelia grisea.</title>
        <authorList>
            <person name="Weaver J.A."/>
            <person name="Alberti F."/>
        </authorList>
    </citation>
    <scope>NUCLEOTIDE SEQUENCE [LARGE SCALE GENOMIC DNA]</scope>
    <source>
        <strain evidence="3">T-177</strain>
    </source>
</reference>
<keyword evidence="1" id="KW-0812">Transmembrane</keyword>
<name>A0ABR3JUR1_9AGAR</name>
<evidence type="ECO:0000313" key="2">
    <source>
        <dbReference type="EMBL" id="KAL0958988.1"/>
    </source>
</evidence>
<evidence type="ECO:0000313" key="3">
    <source>
        <dbReference type="Proteomes" id="UP001556367"/>
    </source>
</evidence>
<keyword evidence="1" id="KW-1133">Transmembrane helix</keyword>